<gene>
    <name evidence="1" type="ORF">CSUNSWCD_2049</name>
</gene>
<accession>M5IRZ3</accession>
<dbReference type="Proteomes" id="UP000011939">
    <property type="component" value="Unassembled WGS sequence"/>
</dbReference>
<name>M5IRZ3_9BACT</name>
<proteinExistence type="predicted"/>
<comment type="caution">
    <text evidence="1">The sequence shown here is derived from an EMBL/GenBank/DDBJ whole genome shotgun (WGS) entry which is preliminary data.</text>
</comment>
<evidence type="ECO:0000313" key="1">
    <source>
        <dbReference type="EMBL" id="EKU11423.1"/>
    </source>
</evidence>
<protein>
    <submittedName>
        <fullName evidence="1">Uncharacterized protein</fullName>
    </submittedName>
</protein>
<evidence type="ECO:0000313" key="2">
    <source>
        <dbReference type="Proteomes" id="UP000011939"/>
    </source>
</evidence>
<reference evidence="1 2" key="1">
    <citation type="journal article" date="2013" name="Genome Announc.">
        <title>Genome Sequence of Campylobacter showae UNSWCD, Isolated from a Patient with Crohn's Disease.</title>
        <authorList>
            <person name="Tay A.P."/>
            <person name="Kaakoush N.O."/>
            <person name="Deshpande N.P."/>
            <person name="Chen Z."/>
            <person name="Mitchell H."/>
            <person name="Wilkins M.R."/>
        </authorList>
    </citation>
    <scope>NUCLEOTIDE SEQUENCE [LARGE SCALE GENOMIC DNA]</scope>
    <source>
        <strain evidence="1 2">CSUNSWCD</strain>
    </source>
</reference>
<dbReference type="AlphaFoldDB" id="M5IRZ3"/>
<dbReference type="PATRIC" id="fig|1244083.3.peg.1291"/>
<sequence>MTFMTKISHQTKRLLLVVKFNKTARKFIYPCFGSNLTAKPNPKFKA</sequence>
<organism evidence="1 2">
    <name type="scientific">Campylobacter showae CSUNSWCD</name>
    <dbReference type="NCBI Taxonomy" id="1244083"/>
    <lineage>
        <taxon>Bacteria</taxon>
        <taxon>Pseudomonadati</taxon>
        <taxon>Campylobacterota</taxon>
        <taxon>Epsilonproteobacteria</taxon>
        <taxon>Campylobacterales</taxon>
        <taxon>Campylobacteraceae</taxon>
        <taxon>Campylobacter</taxon>
    </lineage>
</organism>
<dbReference type="EMBL" id="AMZQ01000007">
    <property type="protein sequence ID" value="EKU11423.1"/>
    <property type="molecule type" value="Genomic_DNA"/>
</dbReference>